<evidence type="ECO:0000313" key="8">
    <source>
        <dbReference type="WBParaSite" id="jg8993"/>
    </source>
</evidence>
<dbReference type="Proteomes" id="UP000887574">
    <property type="component" value="Unplaced"/>
</dbReference>
<accession>A0A915ET15</accession>
<protein>
    <recommendedName>
        <fullName evidence="6">Chromatin assembly factor 1 subunit A dimerization domain-containing protein</fullName>
    </recommendedName>
</protein>
<feature type="compositionally biased region" description="Acidic residues" evidence="5">
    <location>
        <begin position="72"/>
        <end position="97"/>
    </location>
</feature>
<comment type="subcellular location">
    <subcellularLocation>
        <location evidence="1">Nucleus</location>
    </subcellularLocation>
</comment>
<evidence type="ECO:0000256" key="4">
    <source>
        <dbReference type="ARBA" id="ARBA00023242"/>
    </source>
</evidence>
<evidence type="ECO:0000256" key="1">
    <source>
        <dbReference type="ARBA" id="ARBA00004123"/>
    </source>
</evidence>
<name>A0A915ET15_9BILA</name>
<dbReference type="InterPro" id="IPR022043">
    <property type="entry name" value="CAF1A_DD"/>
</dbReference>
<evidence type="ECO:0000256" key="3">
    <source>
        <dbReference type="ARBA" id="ARBA00023204"/>
    </source>
</evidence>
<dbReference type="Pfam" id="PF12253">
    <property type="entry name" value="CAF1A_dimeriz"/>
    <property type="match status" value="1"/>
</dbReference>
<evidence type="ECO:0000256" key="5">
    <source>
        <dbReference type="SAM" id="MobiDB-lite"/>
    </source>
</evidence>
<reference evidence="8" key="1">
    <citation type="submission" date="2022-11" db="UniProtKB">
        <authorList>
            <consortium name="WormBaseParasite"/>
        </authorList>
    </citation>
    <scope>IDENTIFICATION</scope>
</reference>
<feature type="domain" description="Chromatin assembly factor 1 subunit A dimerization" evidence="6">
    <location>
        <begin position="34"/>
        <end position="102"/>
    </location>
</feature>
<evidence type="ECO:0000256" key="2">
    <source>
        <dbReference type="ARBA" id="ARBA00022763"/>
    </source>
</evidence>
<proteinExistence type="predicted"/>
<feature type="region of interest" description="Disordered" evidence="5">
    <location>
        <begin position="67"/>
        <end position="105"/>
    </location>
</feature>
<keyword evidence="2" id="KW-0227">DNA damage</keyword>
<dbReference type="GO" id="GO:0006334">
    <property type="term" value="P:nucleosome assembly"/>
    <property type="evidence" value="ECO:0007669"/>
    <property type="project" value="TreeGrafter"/>
</dbReference>
<evidence type="ECO:0000259" key="6">
    <source>
        <dbReference type="Pfam" id="PF12253"/>
    </source>
</evidence>
<keyword evidence="3" id="KW-0234">DNA repair</keyword>
<keyword evidence="4" id="KW-0539">Nucleus</keyword>
<dbReference type="WBParaSite" id="jg8993">
    <property type="protein sequence ID" value="jg8993"/>
    <property type="gene ID" value="jg8993"/>
</dbReference>
<dbReference type="AlphaFoldDB" id="A0A915ET15"/>
<dbReference type="GO" id="GO:0005634">
    <property type="term" value="C:nucleus"/>
    <property type="evidence" value="ECO:0007669"/>
    <property type="project" value="UniProtKB-SubCell"/>
</dbReference>
<organism evidence="7 8">
    <name type="scientific">Ditylenchus dipsaci</name>
    <dbReference type="NCBI Taxonomy" id="166011"/>
    <lineage>
        <taxon>Eukaryota</taxon>
        <taxon>Metazoa</taxon>
        <taxon>Ecdysozoa</taxon>
        <taxon>Nematoda</taxon>
        <taxon>Chromadorea</taxon>
        <taxon>Rhabditida</taxon>
        <taxon>Tylenchina</taxon>
        <taxon>Tylenchomorpha</taxon>
        <taxon>Sphaerularioidea</taxon>
        <taxon>Anguinidae</taxon>
        <taxon>Anguininae</taxon>
        <taxon>Ditylenchus</taxon>
    </lineage>
</organism>
<dbReference type="GO" id="GO:0033186">
    <property type="term" value="C:CAF-1 complex"/>
    <property type="evidence" value="ECO:0007669"/>
    <property type="project" value="TreeGrafter"/>
</dbReference>
<dbReference type="GO" id="GO:0006281">
    <property type="term" value="P:DNA repair"/>
    <property type="evidence" value="ECO:0007669"/>
    <property type="project" value="UniProtKB-KW"/>
</dbReference>
<dbReference type="PANTHER" id="PTHR15272:SF0">
    <property type="entry name" value="CHROMATIN ASSEMBLY FACTOR 1 SUBUNIT A"/>
    <property type="match status" value="1"/>
</dbReference>
<dbReference type="PANTHER" id="PTHR15272">
    <property type="entry name" value="CHROMATIN ASSEMBLY FACTOR 1 SUBUNIT A CAF-1 SUBUNIT A"/>
    <property type="match status" value="1"/>
</dbReference>
<keyword evidence="7" id="KW-1185">Reference proteome</keyword>
<sequence length="389" mass="44558">MSEPTDYLFKISKKNHKSTSEMPDVIPINRLKAKLFQFHDNYRHPYYGTWRKRSKFVTGRRPFSTSDKTMDYEYDSDQDWEDDPSDGDECKSDEEDNEKEKSMMKRMKDSLLGTATYPLAKALKMRMKTCQSASPIQPRIRTIFFDQIQQIKLNRKAIIQNSCPPIIVQVQQEAVFSNETYSSLNTCHKLCPAEPLLEWRAASMTAKLRQHSLSSVRKLQELLHDCNVQLSTFRNAVQQLGTASDTLQLSSIAIILTSCTKVRFRRELEISAKAVVRSCETTKNCVLPQLKHEGVEFTRHASQFIGCVSACALELKRCESLERTYKVEDAPSCIASPHIAMVEEMLETLENLVTVHYGEKSENTKVPVRRRTGTCRPQCICSKLKTSYA</sequence>
<evidence type="ECO:0000313" key="7">
    <source>
        <dbReference type="Proteomes" id="UP000887574"/>
    </source>
</evidence>